<keyword evidence="3" id="KW-1185">Reference proteome</keyword>
<sequence>MAEEYPEQREEKRRGGGNEGGGTRGRRGAVPPRGREAHIGREDGARALRRGARGGREPRASEAARPTAARRRWGGGVCARLLVEVERAQGTARERGGLHKKERDSETGANGKRATHRARKNVSAALALRHMHQITARARSN</sequence>
<feature type="region of interest" description="Disordered" evidence="1">
    <location>
        <begin position="1"/>
        <end position="75"/>
    </location>
</feature>
<feature type="compositionally biased region" description="Basic and acidic residues" evidence="1">
    <location>
        <begin position="87"/>
        <end position="106"/>
    </location>
</feature>
<feature type="compositionally biased region" description="Basic and acidic residues" evidence="1">
    <location>
        <begin position="1"/>
        <end position="16"/>
    </location>
</feature>
<protein>
    <submittedName>
        <fullName evidence="2">Uncharacterized protein</fullName>
    </submittedName>
</protein>
<feature type="region of interest" description="Disordered" evidence="1">
    <location>
        <begin position="87"/>
        <end position="141"/>
    </location>
</feature>
<proteinExistence type="predicted"/>
<gene>
    <name evidence="2" type="ORF">PCOR1329_LOCUS33234</name>
</gene>
<dbReference type="EMBL" id="CAUYUJ010013891">
    <property type="protein sequence ID" value="CAK0836871.1"/>
    <property type="molecule type" value="Genomic_DNA"/>
</dbReference>
<feature type="compositionally biased region" description="Basic and acidic residues" evidence="1">
    <location>
        <begin position="33"/>
        <end position="46"/>
    </location>
</feature>
<reference evidence="2" key="1">
    <citation type="submission" date="2023-10" db="EMBL/GenBank/DDBJ databases">
        <authorList>
            <person name="Chen Y."/>
            <person name="Shah S."/>
            <person name="Dougan E. K."/>
            <person name="Thang M."/>
            <person name="Chan C."/>
        </authorList>
    </citation>
    <scope>NUCLEOTIDE SEQUENCE [LARGE SCALE GENOMIC DNA]</scope>
</reference>
<comment type="caution">
    <text evidence="2">The sequence shown here is derived from an EMBL/GenBank/DDBJ whole genome shotgun (WGS) entry which is preliminary data.</text>
</comment>
<name>A0ABN9SWE7_9DINO</name>
<dbReference type="Proteomes" id="UP001189429">
    <property type="component" value="Unassembled WGS sequence"/>
</dbReference>
<evidence type="ECO:0000256" key="1">
    <source>
        <dbReference type="SAM" id="MobiDB-lite"/>
    </source>
</evidence>
<organism evidence="2 3">
    <name type="scientific">Prorocentrum cordatum</name>
    <dbReference type="NCBI Taxonomy" id="2364126"/>
    <lineage>
        <taxon>Eukaryota</taxon>
        <taxon>Sar</taxon>
        <taxon>Alveolata</taxon>
        <taxon>Dinophyceae</taxon>
        <taxon>Prorocentrales</taxon>
        <taxon>Prorocentraceae</taxon>
        <taxon>Prorocentrum</taxon>
    </lineage>
</organism>
<accession>A0ABN9SWE7</accession>
<evidence type="ECO:0000313" key="3">
    <source>
        <dbReference type="Proteomes" id="UP001189429"/>
    </source>
</evidence>
<evidence type="ECO:0000313" key="2">
    <source>
        <dbReference type="EMBL" id="CAK0836871.1"/>
    </source>
</evidence>